<name>A0AAD2AQ85_9RALS</name>
<dbReference type="EMBL" id="CATVXE010000006">
    <property type="protein sequence ID" value="CAJ0682347.1"/>
    <property type="molecule type" value="Genomic_DNA"/>
</dbReference>
<proteinExistence type="predicted"/>
<evidence type="ECO:0000313" key="1">
    <source>
        <dbReference type="EMBL" id="CAJ0682347.1"/>
    </source>
</evidence>
<evidence type="ECO:0000313" key="4">
    <source>
        <dbReference type="Proteomes" id="UP001190452"/>
    </source>
</evidence>
<dbReference type="EMBL" id="CAUDKV010000012">
    <property type="protein sequence ID" value="CAJ0878712.1"/>
    <property type="molecule type" value="Genomic_DNA"/>
</dbReference>
<accession>A0AAD2AQ85</accession>
<sequence>MNGIDPTNVFALLSTGISTADAISQDARLPAADCAAAARLRDALRAWKAVAYAFRDWQPPAPEKK</sequence>
<dbReference type="RefSeq" id="WP_104565475.1">
    <property type="nucleotide sequence ID" value="NZ_CATVXE010000006.1"/>
</dbReference>
<protein>
    <submittedName>
        <fullName evidence="1">Uncharacterized protein</fullName>
    </submittedName>
</protein>
<evidence type="ECO:0000313" key="2">
    <source>
        <dbReference type="EMBL" id="CAJ0878712.1"/>
    </source>
</evidence>
<dbReference type="Proteomes" id="UP001190452">
    <property type="component" value="Unassembled WGS sequence"/>
</dbReference>
<keyword evidence="4" id="KW-1185">Reference proteome</keyword>
<gene>
    <name evidence="2" type="ORF">R77569_03012</name>
    <name evidence="1" type="ORF">R77591_01795</name>
</gene>
<reference evidence="1 4" key="1">
    <citation type="submission" date="2023-07" db="EMBL/GenBank/DDBJ databases">
        <authorList>
            <person name="Peeters C."/>
        </authorList>
    </citation>
    <scope>NUCLEOTIDE SEQUENCE</scope>
    <source>
        <strain evidence="2 4">R-77569</strain>
        <strain evidence="1">R-77591</strain>
    </source>
</reference>
<dbReference type="AlphaFoldDB" id="A0AAD2AQ85"/>
<dbReference type="Proteomes" id="UP001190002">
    <property type="component" value="Unassembled WGS sequence"/>
</dbReference>
<evidence type="ECO:0000313" key="3">
    <source>
        <dbReference type="Proteomes" id="UP001190002"/>
    </source>
</evidence>
<comment type="caution">
    <text evidence="1">The sequence shown here is derived from an EMBL/GenBank/DDBJ whole genome shotgun (WGS) entry which is preliminary data.</text>
</comment>
<organism evidence="1 3">
    <name type="scientific">Ralstonia mannitolilytica</name>
    <dbReference type="NCBI Taxonomy" id="105219"/>
    <lineage>
        <taxon>Bacteria</taxon>
        <taxon>Pseudomonadati</taxon>
        <taxon>Pseudomonadota</taxon>
        <taxon>Betaproteobacteria</taxon>
        <taxon>Burkholderiales</taxon>
        <taxon>Burkholderiaceae</taxon>
        <taxon>Ralstonia</taxon>
    </lineage>
</organism>